<comment type="catalytic activity">
    <reaction evidence="2">
        <text>2 GTP = 3',3'-c-di-GMP + 2 diphosphate</text>
        <dbReference type="Rhea" id="RHEA:24898"/>
        <dbReference type="ChEBI" id="CHEBI:33019"/>
        <dbReference type="ChEBI" id="CHEBI:37565"/>
        <dbReference type="ChEBI" id="CHEBI:58805"/>
        <dbReference type="EC" id="2.7.7.65"/>
    </reaction>
</comment>
<feature type="transmembrane region" description="Helical" evidence="3">
    <location>
        <begin position="142"/>
        <end position="160"/>
    </location>
</feature>
<accession>A0A318E933</accession>
<keyword evidence="3" id="KW-1133">Transmembrane helix</keyword>
<name>A0A318E933_9GAMM</name>
<evidence type="ECO:0000313" key="5">
    <source>
        <dbReference type="EMBL" id="PXV67153.1"/>
    </source>
</evidence>
<dbReference type="GO" id="GO:1902201">
    <property type="term" value="P:negative regulation of bacterial-type flagellum-dependent cell motility"/>
    <property type="evidence" value="ECO:0007669"/>
    <property type="project" value="TreeGrafter"/>
</dbReference>
<keyword evidence="6" id="KW-1185">Reference proteome</keyword>
<dbReference type="SUPFAM" id="SSF55073">
    <property type="entry name" value="Nucleotide cyclase"/>
    <property type="match status" value="1"/>
</dbReference>
<dbReference type="InterPro" id="IPR000160">
    <property type="entry name" value="GGDEF_dom"/>
</dbReference>
<feature type="transmembrane region" description="Helical" evidence="3">
    <location>
        <begin position="112"/>
        <end position="135"/>
    </location>
</feature>
<dbReference type="NCBIfam" id="TIGR00254">
    <property type="entry name" value="GGDEF"/>
    <property type="match status" value="1"/>
</dbReference>
<comment type="caution">
    <text evidence="5">The sequence shown here is derived from an EMBL/GenBank/DDBJ whole genome shotgun (WGS) entry which is preliminary data.</text>
</comment>
<keyword evidence="3" id="KW-0472">Membrane</keyword>
<dbReference type="SMART" id="SM00267">
    <property type="entry name" value="GGDEF"/>
    <property type="match status" value="1"/>
</dbReference>
<feature type="transmembrane region" description="Helical" evidence="3">
    <location>
        <begin position="82"/>
        <end position="100"/>
    </location>
</feature>
<dbReference type="PANTHER" id="PTHR45138">
    <property type="entry name" value="REGULATORY COMPONENTS OF SENSORY TRANSDUCTION SYSTEM"/>
    <property type="match status" value="1"/>
</dbReference>
<sequence>MGRTVFDERSVPTESGGFFLRIRNRGLIAAASRRNPVDELAPATVQALERIARSSGPLLRLPRDVEASYREQWRVNANQMRVLLALLPVLIFGGLALAPVQRLGLSGAYHELLTLLSFSVIVPTALAAALVAWLLPERAISGAFIAAGGLVILVALETLRTQGVQWGYTADHGLAVAVPVALAVLGGFRFSRVMAMHACYVAVVLGGSLIALTPSLSPITWVGEAALLLVSALSALWMETTQRRSWAARRLLQLQAHQDPLTGLRNRRAFELHFELAAAQARRDGKSMLFALADLDHFKLVNDRYGHDYGDGALSEVAVVLSQFGRRPLDLCARLGGEEFAILLYDCEPAAAEDRLSVLVAQVRALGIDNADAPLRKLTISAGGVISDGSHSLSLLYRSADEQLYTVKRGGRNGAQLGPLVDS</sequence>
<reference evidence="5 6" key="1">
    <citation type="submission" date="2018-04" db="EMBL/GenBank/DDBJ databases">
        <title>Genomic Encyclopedia of Type Strains, Phase IV (KMG-IV): sequencing the most valuable type-strain genomes for metagenomic binning, comparative biology and taxonomic classification.</title>
        <authorList>
            <person name="Goeker M."/>
        </authorList>
    </citation>
    <scope>NUCLEOTIDE SEQUENCE [LARGE SCALE GENOMIC DNA]</scope>
    <source>
        <strain evidence="5 6">DSM 104150</strain>
    </source>
</reference>
<evidence type="ECO:0000259" key="4">
    <source>
        <dbReference type="PROSITE" id="PS50887"/>
    </source>
</evidence>
<dbReference type="PROSITE" id="PS50887">
    <property type="entry name" value="GGDEF"/>
    <property type="match status" value="1"/>
</dbReference>
<protein>
    <recommendedName>
        <fullName evidence="1">diguanylate cyclase</fullName>
        <ecNumber evidence="1">2.7.7.65</ecNumber>
    </recommendedName>
</protein>
<dbReference type="PANTHER" id="PTHR45138:SF9">
    <property type="entry name" value="DIGUANYLATE CYCLASE DGCM-RELATED"/>
    <property type="match status" value="1"/>
</dbReference>
<dbReference type="AlphaFoldDB" id="A0A318E933"/>
<dbReference type="InterPro" id="IPR029787">
    <property type="entry name" value="Nucleotide_cyclase"/>
</dbReference>
<dbReference type="Proteomes" id="UP000248330">
    <property type="component" value="Unassembled WGS sequence"/>
</dbReference>
<dbReference type="GO" id="GO:0005886">
    <property type="term" value="C:plasma membrane"/>
    <property type="evidence" value="ECO:0007669"/>
    <property type="project" value="TreeGrafter"/>
</dbReference>
<dbReference type="GO" id="GO:0043709">
    <property type="term" value="P:cell adhesion involved in single-species biofilm formation"/>
    <property type="evidence" value="ECO:0007669"/>
    <property type="project" value="TreeGrafter"/>
</dbReference>
<organism evidence="5 6">
    <name type="scientific">Sinimarinibacterium flocculans</name>
    <dbReference type="NCBI Taxonomy" id="985250"/>
    <lineage>
        <taxon>Bacteria</taxon>
        <taxon>Pseudomonadati</taxon>
        <taxon>Pseudomonadota</taxon>
        <taxon>Gammaproteobacteria</taxon>
        <taxon>Nevskiales</taxon>
        <taxon>Nevskiaceae</taxon>
        <taxon>Sinimarinibacterium</taxon>
    </lineage>
</organism>
<dbReference type="EMBL" id="QICN01000006">
    <property type="protein sequence ID" value="PXV67153.1"/>
    <property type="molecule type" value="Genomic_DNA"/>
</dbReference>
<proteinExistence type="predicted"/>
<dbReference type="Pfam" id="PF00990">
    <property type="entry name" value="GGDEF"/>
    <property type="match status" value="1"/>
</dbReference>
<keyword evidence="3" id="KW-0812">Transmembrane</keyword>
<dbReference type="InterPro" id="IPR043128">
    <property type="entry name" value="Rev_trsase/Diguanyl_cyclase"/>
</dbReference>
<feature type="transmembrane region" description="Helical" evidence="3">
    <location>
        <begin position="195"/>
        <end position="213"/>
    </location>
</feature>
<dbReference type="EC" id="2.7.7.65" evidence="1"/>
<evidence type="ECO:0000256" key="2">
    <source>
        <dbReference type="ARBA" id="ARBA00034247"/>
    </source>
</evidence>
<feature type="domain" description="GGDEF" evidence="4">
    <location>
        <begin position="286"/>
        <end position="420"/>
    </location>
</feature>
<dbReference type="InterPro" id="IPR050469">
    <property type="entry name" value="Diguanylate_Cyclase"/>
</dbReference>
<evidence type="ECO:0000256" key="1">
    <source>
        <dbReference type="ARBA" id="ARBA00012528"/>
    </source>
</evidence>
<evidence type="ECO:0000313" key="6">
    <source>
        <dbReference type="Proteomes" id="UP000248330"/>
    </source>
</evidence>
<feature type="transmembrane region" description="Helical" evidence="3">
    <location>
        <begin position="166"/>
        <end position="188"/>
    </location>
</feature>
<dbReference type="CDD" id="cd01949">
    <property type="entry name" value="GGDEF"/>
    <property type="match status" value="1"/>
</dbReference>
<gene>
    <name evidence="5" type="ORF">C8D93_106130</name>
</gene>
<evidence type="ECO:0000256" key="3">
    <source>
        <dbReference type="SAM" id="Phobius"/>
    </source>
</evidence>
<dbReference type="Gene3D" id="3.30.70.270">
    <property type="match status" value="1"/>
</dbReference>
<dbReference type="GO" id="GO:0052621">
    <property type="term" value="F:diguanylate cyclase activity"/>
    <property type="evidence" value="ECO:0007669"/>
    <property type="project" value="UniProtKB-EC"/>
</dbReference>